<gene>
    <name evidence="1" type="ORF">GSMUA_257310.1</name>
</gene>
<evidence type="ECO:0000313" key="1">
    <source>
        <dbReference type="EMBL" id="CAG1837554.1"/>
    </source>
</evidence>
<organism evidence="2 3">
    <name type="scientific">Musa acuminata subsp. malaccensis</name>
    <name type="common">Wild banana</name>
    <name type="synonym">Musa malaccensis</name>
    <dbReference type="NCBI Taxonomy" id="214687"/>
    <lineage>
        <taxon>Eukaryota</taxon>
        <taxon>Viridiplantae</taxon>
        <taxon>Streptophyta</taxon>
        <taxon>Embryophyta</taxon>
        <taxon>Tracheophyta</taxon>
        <taxon>Spermatophyta</taxon>
        <taxon>Magnoliopsida</taxon>
        <taxon>Liliopsida</taxon>
        <taxon>Zingiberales</taxon>
        <taxon>Musaceae</taxon>
        <taxon>Musa</taxon>
    </lineage>
</organism>
<dbReference type="EnsemblPlants" id="Ma05_t04930.1">
    <property type="protein sequence ID" value="Ma05_p04930.1"/>
    <property type="gene ID" value="Ma05_g04930"/>
</dbReference>
<name>A0A804J122_MUSAM</name>
<evidence type="ECO:0000313" key="2">
    <source>
        <dbReference type="EnsemblPlants" id="Ma05_p04930.1"/>
    </source>
</evidence>
<reference evidence="1" key="1">
    <citation type="submission" date="2021-03" db="EMBL/GenBank/DDBJ databases">
        <authorList>
            <consortium name="Genoscope - CEA"/>
            <person name="William W."/>
        </authorList>
    </citation>
    <scope>NUCLEOTIDE SEQUENCE</scope>
    <source>
        <strain evidence="1">Doubled-haploid Pahang</strain>
    </source>
</reference>
<dbReference type="AlphaFoldDB" id="A0A804J122"/>
<dbReference type="Proteomes" id="UP000012960">
    <property type="component" value="Unplaced"/>
</dbReference>
<protein>
    <submittedName>
        <fullName evidence="1">(wild Malaysian banana) hypothetical protein</fullName>
    </submittedName>
</protein>
<reference evidence="2" key="2">
    <citation type="submission" date="2021-05" db="UniProtKB">
        <authorList>
            <consortium name="EnsemblPlants"/>
        </authorList>
    </citation>
    <scope>IDENTIFICATION</scope>
    <source>
        <strain evidence="2">subsp. malaccensis</strain>
    </source>
</reference>
<sequence length="40" mass="4629">MDSCSLCCRRTLPNRTREGPLSPSDPPSKLEFQFFPWNKS</sequence>
<dbReference type="EMBL" id="HG996470">
    <property type="protein sequence ID" value="CAG1837554.1"/>
    <property type="molecule type" value="Genomic_DNA"/>
</dbReference>
<accession>A0A804J122</accession>
<dbReference type="Gramene" id="Ma05_t04930.1">
    <property type="protein sequence ID" value="Ma05_p04930.1"/>
    <property type="gene ID" value="Ma05_g04930"/>
</dbReference>
<keyword evidence="3" id="KW-1185">Reference proteome</keyword>
<evidence type="ECO:0000313" key="3">
    <source>
        <dbReference type="Proteomes" id="UP000012960"/>
    </source>
</evidence>
<proteinExistence type="predicted"/>
<dbReference type="InParanoid" id="A0A804J122"/>